<feature type="transmembrane region" description="Helical" evidence="1">
    <location>
        <begin position="49"/>
        <end position="69"/>
    </location>
</feature>
<evidence type="ECO:0000313" key="3">
    <source>
        <dbReference type="Proteomes" id="UP000326532"/>
    </source>
</evidence>
<dbReference type="EMBL" id="ML734988">
    <property type="protein sequence ID" value="KAB8203673.1"/>
    <property type="molecule type" value="Genomic_DNA"/>
</dbReference>
<keyword evidence="1" id="KW-0472">Membrane</keyword>
<organism evidence="2 3">
    <name type="scientific">Aspergillus parasiticus</name>
    <dbReference type="NCBI Taxonomy" id="5067"/>
    <lineage>
        <taxon>Eukaryota</taxon>
        <taxon>Fungi</taxon>
        <taxon>Dikarya</taxon>
        <taxon>Ascomycota</taxon>
        <taxon>Pezizomycotina</taxon>
        <taxon>Eurotiomycetes</taxon>
        <taxon>Eurotiomycetidae</taxon>
        <taxon>Eurotiales</taxon>
        <taxon>Aspergillaceae</taxon>
        <taxon>Aspergillus</taxon>
        <taxon>Aspergillus subgen. Circumdati</taxon>
    </lineage>
</organism>
<keyword evidence="1" id="KW-1133">Transmembrane helix</keyword>
<dbReference type="AlphaFoldDB" id="A0A5N6DGY2"/>
<keyword evidence="3" id="KW-1185">Reference proteome</keyword>
<evidence type="ECO:0000256" key="1">
    <source>
        <dbReference type="SAM" id="Phobius"/>
    </source>
</evidence>
<keyword evidence="1" id="KW-0812">Transmembrane</keyword>
<dbReference type="VEuPathDB" id="FungiDB:BDV34DRAFT_198631"/>
<reference evidence="2 3" key="1">
    <citation type="submission" date="2019-04" db="EMBL/GenBank/DDBJ databases">
        <title>Fungal friends and foes A comparative genomics study of 23 Aspergillus species from section Flavi.</title>
        <authorList>
            <consortium name="DOE Joint Genome Institute"/>
            <person name="Kjaerbolling I."/>
            <person name="Vesth T.C."/>
            <person name="Frisvad J.C."/>
            <person name="Nybo J.L."/>
            <person name="Theobald S."/>
            <person name="Kildgaard S."/>
            <person name="Petersen T.I."/>
            <person name="Kuo A."/>
            <person name="Sato A."/>
            <person name="Lyhne E.K."/>
            <person name="Kogle M.E."/>
            <person name="Wiebenga A."/>
            <person name="Kun R.S."/>
            <person name="Lubbers R.J."/>
            <person name="Makela M.R."/>
            <person name="Barry K."/>
            <person name="Chovatia M."/>
            <person name="Clum A."/>
            <person name="Daum C."/>
            <person name="Haridas S."/>
            <person name="He G."/>
            <person name="LaButti K."/>
            <person name="Lipzen A."/>
            <person name="Mondo S."/>
            <person name="Pangilinan J."/>
            <person name="Riley R."/>
            <person name="Salamov A."/>
            <person name="Simmons B.A."/>
            <person name="Magnuson J.K."/>
            <person name="Henrissat B."/>
            <person name="Mortensen U.H."/>
            <person name="Larsen T.O."/>
            <person name="De vries R.P."/>
            <person name="Grigoriev I.V."/>
            <person name="Machida M."/>
            <person name="Baker S.E."/>
            <person name="Andersen M.R."/>
        </authorList>
    </citation>
    <scope>NUCLEOTIDE SEQUENCE [LARGE SCALE GENOMIC DNA]</scope>
    <source>
        <strain evidence="2 3">CBS 117618</strain>
    </source>
</reference>
<name>A0A5N6DGY2_ASPPA</name>
<dbReference type="Proteomes" id="UP000326532">
    <property type="component" value="Unassembled WGS sequence"/>
</dbReference>
<protein>
    <submittedName>
        <fullName evidence="2">Uncharacterized protein</fullName>
    </submittedName>
</protein>
<evidence type="ECO:0000313" key="2">
    <source>
        <dbReference type="EMBL" id="KAB8203673.1"/>
    </source>
</evidence>
<accession>A0A5N6DGY2</accession>
<sequence length="90" mass="10055">MRTQTVNHHYPNKHREPVEAQALVKRSLRICTLLRNGRTSSSRTGKRPLLPLALCTPGSTCLVWVFLALRGGDRCSPLPPCYSRSSPSRV</sequence>
<gene>
    <name evidence="2" type="ORF">BDV34DRAFT_198631</name>
</gene>
<proteinExistence type="predicted"/>